<dbReference type="EMBL" id="LFZN01000024">
    <property type="protein sequence ID" value="KXT04022.1"/>
    <property type="molecule type" value="Genomic_DNA"/>
</dbReference>
<gene>
    <name evidence="2" type="ORF">AC578_4968</name>
</gene>
<dbReference type="SUPFAM" id="SSF103473">
    <property type="entry name" value="MFS general substrate transporter"/>
    <property type="match status" value="1"/>
</dbReference>
<dbReference type="AlphaFoldDB" id="A0A139HNQ5"/>
<feature type="transmembrane region" description="Helical" evidence="1">
    <location>
        <begin position="6"/>
        <end position="25"/>
    </location>
</feature>
<keyword evidence="1" id="KW-0812">Transmembrane</keyword>
<protein>
    <submittedName>
        <fullName evidence="2">Uncharacterized protein</fullName>
    </submittedName>
</protein>
<dbReference type="OrthoDB" id="6499973at2759"/>
<accession>A0A139HNQ5</accession>
<proteinExistence type="predicted"/>
<reference evidence="2 3" key="1">
    <citation type="submission" date="2015-07" db="EMBL/GenBank/DDBJ databases">
        <title>Comparative genomics of the Sigatoka disease complex on banana suggests a link between parallel evolutionary changes in Pseudocercospora fijiensis and Pseudocercospora eumusae and increased virulence on the banana host.</title>
        <authorList>
            <person name="Chang T.-C."/>
            <person name="Salvucci A."/>
            <person name="Crous P.W."/>
            <person name="Stergiopoulos I."/>
        </authorList>
    </citation>
    <scope>NUCLEOTIDE SEQUENCE [LARGE SCALE GENOMIC DNA]</scope>
    <source>
        <strain evidence="2 3">CBS 114824</strain>
    </source>
</reference>
<keyword evidence="1" id="KW-0472">Membrane</keyword>
<sequence length="109" mass="12333">MVSDRFGAILVATLLNAVFISAVWIPGTSYGVLVFFALFIGATIGTLLGEVVALYLRRPSKGRWGYLYAQLFAGVSYLMVSIFMLELWRIKRKQAREEHRSDQMVEIAR</sequence>
<dbReference type="Proteomes" id="UP000070133">
    <property type="component" value="Unassembled WGS sequence"/>
</dbReference>
<keyword evidence="3" id="KW-1185">Reference proteome</keyword>
<evidence type="ECO:0000313" key="3">
    <source>
        <dbReference type="Proteomes" id="UP000070133"/>
    </source>
</evidence>
<name>A0A139HNQ5_9PEZI</name>
<comment type="caution">
    <text evidence="2">The sequence shown here is derived from an EMBL/GenBank/DDBJ whole genome shotgun (WGS) entry which is preliminary data.</text>
</comment>
<dbReference type="InterPro" id="IPR036259">
    <property type="entry name" value="MFS_trans_sf"/>
</dbReference>
<evidence type="ECO:0000313" key="2">
    <source>
        <dbReference type="EMBL" id="KXT04022.1"/>
    </source>
</evidence>
<feature type="transmembrane region" description="Helical" evidence="1">
    <location>
        <begin position="32"/>
        <end position="55"/>
    </location>
</feature>
<evidence type="ECO:0000256" key="1">
    <source>
        <dbReference type="SAM" id="Phobius"/>
    </source>
</evidence>
<organism evidence="2 3">
    <name type="scientific">Pseudocercospora eumusae</name>
    <dbReference type="NCBI Taxonomy" id="321146"/>
    <lineage>
        <taxon>Eukaryota</taxon>
        <taxon>Fungi</taxon>
        <taxon>Dikarya</taxon>
        <taxon>Ascomycota</taxon>
        <taxon>Pezizomycotina</taxon>
        <taxon>Dothideomycetes</taxon>
        <taxon>Dothideomycetidae</taxon>
        <taxon>Mycosphaerellales</taxon>
        <taxon>Mycosphaerellaceae</taxon>
        <taxon>Pseudocercospora</taxon>
    </lineage>
</organism>
<keyword evidence="1" id="KW-1133">Transmembrane helix</keyword>
<feature type="transmembrane region" description="Helical" evidence="1">
    <location>
        <begin position="67"/>
        <end position="88"/>
    </location>
</feature>